<evidence type="ECO:0000313" key="5">
    <source>
        <dbReference type="Proteomes" id="UP000694680"/>
    </source>
</evidence>
<dbReference type="InterPro" id="IPR033316">
    <property type="entry name" value="RBBP8-like"/>
</dbReference>
<dbReference type="Proteomes" id="UP000694680">
    <property type="component" value="Chromosome 7"/>
</dbReference>
<dbReference type="PANTHER" id="PTHR15107:SF0">
    <property type="entry name" value="DNA ENDONUCLEASE ACTIVATOR CTP1 C-TERMINAL DOMAIN-CONTAINING PROTEIN"/>
    <property type="match status" value="1"/>
</dbReference>
<dbReference type="GeneID" id="114466851"/>
<organism evidence="4 5">
    <name type="scientific">Gouania willdenowi</name>
    <name type="common">Blunt-snouted clingfish</name>
    <name type="synonym">Lepadogaster willdenowi</name>
    <dbReference type="NCBI Taxonomy" id="441366"/>
    <lineage>
        <taxon>Eukaryota</taxon>
        <taxon>Metazoa</taxon>
        <taxon>Chordata</taxon>
        <taxon>Craniata</taxon>
        <taxon>Vertebrata</taxon>
        <taxon>Euteleostomi</taxon>
        <taxon>Actinopterygii</taxon>
        <taxon>Neopterygii</taxon>
        <taxon>Teleostei</taxon>
        <taxon>Neoteleostei</taxon>
        <taxon>Acanthomorphata</taxon>
        <taxon>Ovalentaria</taxon>
        <taxon>Blenniimorphae</taxon>
        <taxon>Blenniiformes</taxon>
        <taxon>Gobiesocoidei</taxon>
        <taxon>Gobiesocidae</taxon>
        <taxon>Gobiesocinae</taxon>
        <taxon>Gouania</taxon>
    </lineage>
</organism>
<dbReference type="RefSeq" id="XP_028308464.1">
    <property type="nucleotide sequence ID" value="XM_028452663.1"/>
</dbReference>
<feature type="region of interest" description="Disordered" evidence="2">
    <location>
        <begin position="535"/>
        <end position="594"/>
    </location>
</feature>
<feature type="compositionally biased region" description="Low complexity" evidence="2">
    <location>
        <begin position="173"/>
        <end position="185"/>
    </location>
</feature>
<dbReference type="AlphaFoldDB" id="A0A8C5GLS9"/>
<dbReference type="PANTHER" id="PTHR15107">
    <property type="entry name" value="RETINOBLASTOMA BINDING PROTEIN 8"/>
    <property type="match status" value="1"/>
</dbReference>
<protein>
    <recommendedName>
        <fullName evidence="3">DNA endonuclease Ctp1 N-terminal domain-containing protein</fullName>
    </recommendedName>
</protein>
<gene>
    <name evidence="4" type="primary">rbbp8l</name>
</gene>
<feature type="domain" description="DNA endonuclease Ctp1 N-terminal" evidence="3">
    <location>
        <begin position="31"/>
        <end position="149"/>
    </location>
</feature>
<dbReference type="CTD" id="324358"/>
<feature type="region of interest" description="Disordered" evidence="2">
    <location>
        <begin position="259"/>
        <end position="278"/>
    </location>
</feature>
<dbReference type="Pfam" id="PF10482">
    <property type="entry name" value="CtIP_N"/>
    <property type="match status" value="1"/>
</dbReference>
<feature type="compositionally biased region" description="Polar residues" evidence="2">
    <location>
        <begin position="434"/>
        <end position="455"/>
    </location>
</feature>
<feature type="coiled-coil region" evidence="1">
    <location>
        <begin position="39"/>
        <end position="94"/>
    </location>
</feature>
<dbReference type="InterPro" id="IPR019518">
    <property type="entry name" value="CtIP_N"/>
</dbReference>
<dbReference type="Ensembl" id="ENSGWIT00000035320.1">
    <property type="protein sequence ID" value="ENSGWIP00000032445.1"/>
    <property type="gene ID" value="ENSGWIG00000016708.1"/>
</dbReference>
<feature type="region of interest" description="Disordered" evidence="2">
    <location>
        <begin position="155"/>
        <end position="229"/>
    </location>
</feature>
<evidence type="ECO:0000256" key="2">
    <source>
        <dbReference type="SAM" id="MobiDB-lite"/>
    </source>
</evidence>
<dbReference type="GO" id="GO:0010792">
    <property type="term" value="P:DNA double-strand break processing involved in repair via single-strand annealing"/>
    <property type="evidence" value="ECO:0007669"/>
    <property type="project" value="TreeGrafter"/>
</dbReference>
<reference evidence="4" key="1">
    <citation type="submission" date="2020-06" db="EMBL/GenBank/DDBJ databases">
        <authorList>
            <consortium name="Wellcome Sanger Institute Data Sharing"/>
        </authorList>
    </citation>
    <scope>NUCLEOTIDE SEQUENCE [LARGE SCALE GENOMIC DNA]</scope>
</reference>
<reference evidence="4" key="3">
    <citation type="submission" date="2025-09" db="UniProtKB">
        <authorList>
            <consortium name="Ensembl"/>
        </authorList>
    </citation>
    <scope>IDENTIFICATION</scope>
</reference>
<evidence type="ECO:0000256" key="1">
    <source>
        <dbReference type="SAM" id="Coils"/>
    </source>
</evidence>
<feature type="compositionally biased region" description="Basic and acidic residues" evidence="2">
    <location>
        <begin position="579"/>
        <end position="588"/>
    </location>
</feature>
<evidence type="ECO:0000313" key="4">
    <source>
        <dbReference type="Ensembl" id="ENSGWIP00000032445.1"/>
    </source>
</evidence>
<name>A0A8C5GLS9_GOUWI</name>
<reference evidence="4" key="2">
    <citation type="submission" date="2025-08" db="UniProtKB">
        <authorList>
            <consortium name="Ensembl"/>
        </authorList>
    </citation>
    <scope>IDENTIFICATION</scope>
</reference>
<proteinExistence type="predicted"/>
<keyword evidence="1" id="KW-0175">Coiled coil</keyword>
<dbReference type="GO" id="GO:0003684">
    <property type="term" value="F:damaged DNA binding"/>
    <property type="evidence" value="ECO:0007669"/>
    <property type="project" value="TreeGrafter"/>
</dbReference>
<feature type="region of interest" description="Disordered" evidence="2">
    <location>
        <begin position="349"/>
        <end position="516"/>
    </location>
</feature>
<dbReference type="OrthoDB" id="8809203at2759"/>
<keyword evidence="5" id="KW-1185">Reference proteome</keyword>
<sequence length="594" mass="65532">MLSCCCHLATRTRSELLLRATEPSSMMMECFNDILLKLREVHEREVEGWQVKVQELSNKKGCDTKRMEELFTRNQQMKEQQRTLTENIKTLENRLRAGLCDRCTVTQEVAKRRQQEFESSQIQSLQHISLLATEMSNVKKENKRLREDIRNLKAALEDQNDQSKSNSVVEVKPQSSPERSPSSGPGAVLTAATGRSKEQSADGEVLVKSEAEHRAEEAEGRTPRGTGLNHLDYKQLLLPTLSASSPGKMDHSVGRVRERRAPEGHGQHSSIPPQPLLKNLSSSLSAEVKPSRHVPYAPVPRHPQPIKASPLPIPWPLAESTDWVTLTAVSSSPMIQTSPRIHLPHFPPLAPGDHQLSPRRPAFGSGWQKQSSGMTKEPTVVFRLSALPDYTDVHTQSKPPEGKQSEWSKAGRTPGEGLRDAFDGPLDLSDQGKSKLSPTQRGNSPLALQSGSKAQKSPEIYSSPEIPVTPPSPDHSFSSPSCTPAAKLEQGSPRNHQEEDTDEGMDQSNNKKKVPVLTISLRPVVVLESLNSALQKQESLSSNGKSSSPAKEPESSADAYVNKDSHTGQEVKQNCKRKRETESDRDSDAGSIHQ</sequence>
<feature type="compositionally biased region" description="Basic and acidic residues" evidence="2">
    <location>
        <begin position="195"/>
        <end position="222"/>
    </location>
</feature>
<feature type="compositionally biased region" description="Polar residues" evidence="2">
    <location>
        <begin position="535"/>
        <end position="544"/>
    </location>
</feature>
<evidence type="ECO:0000259" key="3">
    <source>
        <dbReference type="Pfam" id="PF10482"/>
    </source>
</evidence>
<accession>A0A8C5GLS9</accession>